<evidence type="ECO:0000313" key="2">
    <source>
        <dbReference type="EMBL" id="KAK3605435.1"/>
    </source>
</evidence>
<reference evidence="2" key="1">
    <citation type="journal article" date="2021" name="Genome Biol. Evol.">
        <title>A High-Quality Reference Genome for a Parasitic Bivalve with Doubly Uniparental Inheritance (Bivalvia: Unionida).</title>
        <authorList>
            <person name="Smith C.H."/>
        </authorList>
    </citation>
    <scope>NUCLEOTIDE SEQUENCE</scope>
    <source>
        <strain evidence="2">CHS0354</strain>
    </source>
</reference>
<evidence type="ECO:0000313" key="3">
    <source>
        <dbReference type="Proteomes" id="UP001195483"/>
    </source>
</evidence>
<proteinExistence type="predicted"/>
<feature type="region of interest" description="Disordered" evidence="1">
    <location>
        <begin position="33"/>
        <end position="55"/>
    </location>
</feature>
<dbReference type="EMBL" id="JAEAOA010000514">
    <property type="protein sequence ID" value="KAK3605435.1"/>
    <property type="molecule type" value="Genomic_DNA"/>
</dbReference>
<dbReference type="AlphaFoldDB" id="A0AAE0T7T2"/>
<accession>A0AAE0T7T2</accession>
<sequence>MNVLLRDGHITPKKINETLDRILAAHVREVDLSSKTQPPTAVQLPAPRWPKPQPNPSKGFPAIPFLISSSSTPFSDQQKHHSYVIPSPYRDKERRAELRTIYDHVFIVVLKMMNHDATLSPLMYAVMSTVTSRL</sequence>
<reference evidence="2" key="3">
    <citation type="submission" date="2023-05" db="EMBL/GenBank/DDBJ databases">
        <authorList>
            <person name="Smith C.H."/>
        </authorList>
    </citation>
    <scope>NUCLEOTIDE SEQUENCE</scope>
    <source>
        <strain evidence="2">CHS0354</strain>
        <tissue evidence="2">Mantle</tissue>
    </source>
</reference>
<gene>
    <name evidence="2" type="ORF">CHS0354_007517</name>
</gene>
<comment type="caution">
    <text evidence="2">The sequence shown here is derived from an EMBL/GenBank/DDBJ whole genome shotgun (WGS) entry which is preliminary data.</text>
</comment>
<evidence type="ECO:0000256" key="1">
    <source>
        <dbReference type="SAM" id="MobiDB-lite"/>
    </source>
</evidence>
<name>A0AAE0T7T2_9BIVA</name>
<keyword evidence="3" id="KW-1185">Reference proteome</keyword>
<dbReference type="Proteomes" id="UP001195483">
    <property type="component" value="Unassembled WGS sequence"/>
</dbReference>
<protein>
    <submittedName>
        <fullName evidence="2">Uncharacterized protein</fullName>
    </submittedName>
</protein>
<reference evidence="2" key="2">
    <citation type="journal article" date="2021" name="Genome Biol. Evol.">
        <title>Developing a high-quality reference genome for a parasitic bivalve with doubly uniparental inheritance (Bivalvia: Unionida).</title>
        <authorList>
            <person name="Smith C.H."/>
        </authorList>
    </citation>
    <scope>NUCLEOTIDE SEQUENCE</scope>
    <source>
        <strain evidence="2">CHS0354</strain>
        <tissue evidence="2">Mantle</tissue>
    </source>
</reference>
<organism evidence="2 3">
    <name type="scientific">Potamilus streckersoni</name>
    <dbReference type="NCBI Taxonomy" id="2493646"/>
    <lineage>
        <taxon>Eukaryota</taxon>
        <taxon>Metazoa</taxon>
        <taxon>Spiralia</taxon>
        <taxon>Lophotrochozoa</taxon>
        <taxon>Mollusca</taxon>
        <taxon>Bivalvia</taxon>
        <taxon>Autobranchia</taxon>
        <taxon>Heteroconchia</taxon>
        <taxon>Palaeoheterodonta</taxon>
        <taxon>Unionida</taxon>
        <taxon>Unionoidea</taxon>
        <taxon>Unionidae</taxon>
        <taxon>Ambleminae</taxon>
        <taxon>Lampsilini</taxon>
        <taxon>Potamilus</taxon>
    </lineage>
</organism>